<name>A0A6M3KD13_9ZZZZ</name>
<dbReference type="EMBL" id="MT142380">
    <property type="protein sequence ID" value="QJA79428.1"/>
    <property type="molecule type" value="Genomic_DNA"/>
</dbReference>
<evidence type="ECO:0000256" key="1">
    <source>
        <dbReference type="SAM" id="MobiDB-lite"/>
    </source>
</evidence>
<feature type="region of interest" description="Disordered" evidence="1">
    <location>
        <begin position="1772"/>
        <end position="1811"/>
    </location>
</feature>
<proteinExistence type="predicted"/>
<accession>A0A6M3KD13</accession>
<reference evidence="2" key="1">
    <citation type="submission" date="2020-03" db="EMBL/GenBank/DDBJ databases">
        <title>The deep terrestrial virosphere.</title>
        <authorList>
            <person name="Holmfeldt K."/>
            <person name="Nilsson E."/>
            <person name="Simone D."/>
            <person name="Lopez-Fernandez M."/>
            <person name="Wu X."/>
            <person name="de Brujin I."/>
            <person name="Lundin D."/>
            <person name="Andersson A."/>
            <person name="Bertilsson S."/>
            <person name="Dopson M."/>
        </authorList>
    </citation>
    <scope>NUCLEOTIDE SEQUENCE</scope>
    <source>
        <strain evidence="2">MM415A00890</strain>
    </source>
</reference>
<gene>
    <name evidence="2" type="ORF">MM415A00890_0026</name>
</gene>
<organism evidence="2">
    <name type="scientific">viral metagenome</name>
    <dbReference type="NCBI Taxonomy" id="1070528"/>
    <lineage>
        <taxon>unclassified sequences</taxon>
        <taxon>metagenomes</taxon>
        <taxon>organismal metagenomes</taxon>
    </lineage>
</organism>
<evidence type="ECO:0000313" key="2">
    <source>
        <dbReference type="EMBL" id="QJA79428.1"/>
    </source>
</evidence>
<feature type="region of interest" description="Disordered" evidence="1">
    <location>
        <begin position="301"/>
        <end position="322"/>
    </location>
</feature>
<sequence>MIERITDIEGVDIEWIGEAPIEPKLEALAEEKLPGTAISRALDPIENEWLKTMELEGIPTGGPLRGEKEFRGIPALAPFVGGVGKPRPEMTSDMWEEVAKREMKGAIEGLAAVGEVPTTILTGLAGFVGGGVSSGASLVQSGLANLFGADVSMKEALEESIKAGEETAGMMTWQPRTKLAQEAVEVAMTPTHWVVDKVRGFGNFLIDKGIPIIDENATPQQIVDELEAWNRGERRMNPAMVTAITTPLELYAIGKMLSKAHGAAKSIGKDLYPTLPKPTDIGISRRELNKIDKQILAELMEKKPPPEPPPEPPGPPGGIARTPEELSRLKEPLEKSPIGSSAESLMETVVEEPKVEIKTDALSGEKIVTVEEVPKTRAEVRKARAKKKVVDEDEGVPGVKSLEEPPAPVAGEVIEEPIPSKPDLKIVPKKEKAPIEEHYPSAEEIGVEGVADALQEVNKSLSRAEAIKQAEGIVAYKTKPVGGEAPTMSKAEWEDKYSIGDYEYHQGKLPLINLKTRPGQLRALEFIRSVTKDPLEQIVKDEMLSMMRENIFTYEEAVKAGKVRMPTAKEAPSAPELFDSTTTGTPHWDGLLKKGEAKIVRMTPDEYLEQQAKAKGTYPEDVSQYVLDETVVEYVERMKKGEKAPLPLIDWVEKTQEGRARVLAAKKLGQKEIPVLVREKVPKAIPPERLIDQISRLYDEGKSVEEIAKKLVMEEEAVLDRLAYLEKSRAKNVVTLEEIEPEIKEALNSAEGNLETAYNNLRKLVDKYEESFDYAFTNEGELGAFRLRTDEVLGGILEKMRKDGIVPTPDVEGKVESFPYDDPTRQGGFTTRGAAERYADSFDIEGEIIENSDVPGRFVFKKGKGDVTLYSGIPIEEVAKLVRESWQELRGIDTKLREKIRDWITGKSSIKPSPLSLYRGVPKGAGILAGDIEYVHGTPWAFKAARGGKGAFGDPESYDVYKLPIKDDVIYYRGGSLSGDPLESTRIRNSKGMAWDELLDETKVLYETDLISERAKSRKGEYQLSEGDMKWIAEKAVDDLANASFEVDLRDKPGIWRGQHVPYELDRKTPRLRSNEDLREAIRTKRSQGISDEDIPEIRILELADVDIGFGGYEMWGKAYRDFVNKMKSRSEKTGEKISEKGTEILDKGEIVQRRQIQGMLRPPIYKAEHEVVKGAKTLDENQYWGRAFQNPIYTFKEAGGEAMLDLTIHPYNDRVWAATWMKKKIGKTRKELFNSVSRGDRKKIGIYAINKQKRGPRLLANSGVEKGTIAKAIQDVESNPKLIEAYNKLRDRYESWYTRLNRVRQAIGKKPFPKEDDYFTFIRTLSMMERMGFKPMQTGTDLFTSQYAKAGATPFRFAKRRRGGKYRAELDPFRVLETYENVAIDHVQLSPLIAKLRELQASIKDPDTGKTYNLANSNPVLAKALHEWTNHIAGMKSPKWQISPGAEAVLLRVNNNLVASILGANVRSALIQPMALKNTMSRIGFTYTARGIASLLWDAPNTFREVGGIVARGEPMSRGPAMRTSKTLLPRVFETVQADVIDSIIRGQGKKWLTKQSLKPLQILDYITAKATYNGAYDYAIKELGYSAKKAVTFADDTVVTTQASALPGHIAPIQRSVAGRTLTLFQTFVINDWNFLMRHVLGKSNVDISNAQAFTRTMRWVAAATLFNILYEDILGINSPLPTPIKSFKESLEKGDSLPSLAWNVGKEFIEPVPIIGSARYGKGPGGPVAELAQETIKHVAGQPSTKSGTEVLGSWLGIPGTQQWAKIQRGRKRGETPYGQVVGTYTPKKKSRRTRGGFGGMGGGMGGL</sequence>
<protein>
    <submittedName>
        <fullName evidence="2">Uncharacterized protein</fullName>
    </submittedName>
</protein>
<feature type="compositionally biased region" description="Pro residues" evidence="1">
    <location>
        <begin position="306"/>
        <end position="316"/>
    </location>
</feature>
<feature type="compositionally biased region" description="Gly residues" evidence="1">
    <location>
        <begin position="1799"/>
        <end position="1811"/>
    </location>
</feature>